<protein>
    <submittedName>
        <fullName evidence="2">Isochorismatase family protein</fullName>
    </submittedName>
</protein>
<dbReference type="SUPFAM" id="SSF52499">
    <property type="entry name" value="Isochorismatase-like hydrolases"/>
    <property type="match status" value="1"/>
</dbReference>
<dbReference type="RefSeq" id="WP_068740189.1">
    <property type="nucleotide sequence ID" value="NZ_FNSA01000003.1"/>
</dbReference>
<proteinExistence type="predicted"/>
<dbReference type="EMBL" id="FNSA01000003">
    <property type="protein sequence ID" value="SEC72697.1"/>
    <property type="molecule type" value="Genomic_DNA"/>
</dbReference>
<dbReference type="InterPro" id="IPR000868">
    <property type="entry name" value="Isochorismatase-like_dom"/>
</dbReference>
<sequence>MLAVDVQHAFLTAKVPADLPARIAAFIALLGPDQVVATRYVNMPKSPCRELMGWTGAESSPDTDLHRAVAERATRVLTKNTYGLPAVPEFAGRVYVVGLDTDVCVHAAATQLFDAGIDVAVVADLCASAGGAEAHLAGLTALTRVLGRDRILPAQRVLRP</sequence>
<dbReference type="Gene3D" id="3.40.50.850">
    <property type="entry name" value="Isochorismatase-like"/>
    <property type="match status" value="1"/>
</dbReference>
<dbReference type="InterPro" id="IPR036380">
    <property type="entry name" value="Isochorismatase-like_sf"/>
</dbReference>
<dbReference type="STRING" id="57704.SAMN04489793_3052"/>
<reference evidence="3" key="1">
    <citation type="submission" date="2016-10" db="EMBL/GenBank/DDBJ databases">
        <authorList>
            <person name="Varghese N."/>
            <person name="Submissions S."/>
        </authorList>
    </citation>
    <scope>NUCLEOTIDE SEQUENCE [LARGE SCALE GENOMIC DNA]</scope>
    <source>
        <strain evidence="3">DSM 44234</strain>
    </source>
</reference>
<dbReference type="Pfam" id="PF00857">
    <property type="entry name" value="Isochorismatase"/>
    <property type="match status" value="1"/>
</dbReference>
<organism evidence="2 3">
    <name type="scientific">Tsukamurella tyrosinosolvens</name>
    <dbReference type="NCBI Taxonomy" id="57704"/>
    <lineage>
        <taxon>Bacteria</taxon>
        <taxon>Bacillati</taxon>
        <taxon>Actinomycetota</taxon>
        <taxon>Actinomycetes</taxon>
        <taxon>Mycobacteriales</taxon>
        <taxon>Tsukamurellaceae</taxon>
        <taxon>Tsukamurella</taxon>
    </lineage>
</organism>
<feature type="domain" description="Isochorismatase-like" evidence="1">
    <location>
        <begin position="3"/>
        <end position="143"/>
    </location>
</feature>
<keyword evidence="3" id="KW-1185">Reference proteome</keyword>
<dbReference type="Proteomes" id="UP000182241">
    <property type="component" value="Unassembled WGS sequence"/>
</dbReference>
<name>A0A1H4UVE0_TSUTY</name>
<gene>
    <name evidence="2" type="ORF">SAMN04489793_3052</name>
</gene>
<evidence type="ECO:0000313" key="3">
    <source>
        <dbReference type="Proteomes" id="UP000182241"/>
    </source>
</evidence>
<evidence type="ECO:0000259" key="1">
    <source>
        <dbReference type="Pfam" id="PF00857"/>
    </source>
</evidence>
<evidence type="ECO:0000313" key="2">
    <source>
        <dbReference type="EMBL" id="SEC72697.1"/>
    </source>
</evidence>
<accession>A0A1H4UVE0</accession>
<dbReference type="AlphaFoldDB" id="A0A1H4UVE0"/>